<keyword evidence="12" id="KW-1185">Reference proteome</keyword>
<dbReference type="Gene3D" id="4.10.830.40">
    <property type="match status" value="1"/>
</dbReference>
<dbReference type="Pfam" id="PF25600">
    <property type="entry name" value="TRIM_CC"/>
    <property type="match status" value="1"/>
</dbReference>
<dbReference type="Pfam" id="PF13765">
    <property type="entry name" value="PRY"/>
    <property type="match status" value="1"/>
</dbReference>
<feature type="domain" description="B box-type" evidence="9">
    <location>
        <begin position="159"/>
        <end position="199"/>
    </location>
</feature>
<dbReference type="CDD" id="cd19769">
    <property type="entry name" value="Bbox2_TRIM16-like"/>
    <property type="match status" value="1"/>
</dbReference>
<dbReference type="GO" id="GO:0045087">
    <property type="term" value="P:innate immune response"/>
    <property type="evidence" value="ECO:0007669"/>
    <property type="project" value="UniProtKB-KW"/>
</dbReference>
<feature type="domain" description="RING-type" evidence="8">
    <location>
        <begin position="18"/>
        <end position="58"/>
    </location>
</feature>
<dbReference type="SMART" id="SM00336">
    <property type="entry name" value="BBOX"/>
    <property type="match status" value="1"/>
</dbReference>
<reference evidence="11" key="1">
    <citation type="submission" date="2022-08" db="EMBL/GenBank/DDBJ databases">
        <title>Genome sequencing of akame (Lates japonicus).</title>
        <authorList>
            <person name="Hashiguchi Y."/>
            <person name="Takahashi H."/>
        </authorList>
    </citation>
    <scope>NUCLEOTIDE SEQUENCE</scope>
    <source>
        <strain evidence="11">Kochi</strain>
    </source>
</reference>
<keyword evidence="3 6" id="KW-0863">Zinc-finger</keyword>
<dbReference type="Pfam" id="PF15227">
    <property type="entry name" value="zf-C3HC4_4"/>
    <property type="match status" value="1"/>
</dbReference>
<protein>
    <submittedName>
        <fullName evidence="11">Uncharacterized protein</fullName>
    </submittedName>
</protein>
<dbReference type="PROSITE" id="PS50119">
    <property type="entry name" value="ZF_BBOX"/>
    <property type="match status" value="1"/>
</dbReference>
<dbReference type="GO" id="GO:0008270">
    <property type="term" value="F:zinc ion binding"/>
    <property type="evidence" value="ECO:0007669"/>
    <property type="project" value="UniProtKB-KW"/>
</dbReference>
<evidence type="ECO:0000259" key="10">
    <source>
        <dbReference type="PROSITE" id="PS50188"/>
    </source>
</evidence>
<dbReference type="Gene3D" id="3.30.160.60">
    <property type="entry name" value="Classic Zinc Finger"/>
    <property type="match status" value="1"/>
</dbReference>
<keyword evidence="5" id="KW-0391">Immunity</keyword>
<dbReference type="CDD" id="cd13733">
    <property type="entry name" value="SPRY_PRY_C-I_1"/>
    <property type="match status" value="1"/>
</dbReference>
<dbReference type="InterPro" id="IPR013083">
    <property type="entry name" value="Znf_RING/FYVE/PHD"/>
</dbReference>
<keyword evidence="7" id="KW-0175">Coiled coil</keyword>
<dbReference type="EMBL" id="BRZM01000070">
    <property type="protein sequence ID" value="GLD64674.1"/>
    <property type="molecule type" value="Genomic_DNA"/>
</dbReference>
<dbReference type="InterPro" id="IPR006574">
    <property type="entry name" value="PRY"/>
</dbReference>
<comment type="caution">
    <text evidence="11">The sequence shown here is derived from an EMBL/GenBank/DDBJ whole genome shotgun (WGS) entry which is preliminary data.</text>
</comment>
<evidence type="ECO:0000313" key="11">
    <source>
        <dbReference type="EMBL" id="GLD64674.1"/>
    </source>
</evidence>
<dbReference type="Proteomes" id="UP001279410">
    <property type="component" value="Unassembled WGS sequence"/>
</dbReference>
<evidence type="ECO:0000259" key="9">
    <source>
        <dbReference type="PROSITE" id="PS50119"/>
    </source>
</evidence>
<dbReference type="SMART" id="SM00449">
    <property type="entry name" value="SPRY"/>
    <property type="match status" value="1"/>
</dbReference>
<dbReference type="InterPro" id="IPR001841">
    <property type="entry name" value="Znf_RING"/>
</dbReference>
<evidence type="ECO:0000259" key="8">
    <source>
        <dbReference type="PROSITE" id="PS50089"/>
    </source>
</evidence>
<keyword evidence="4" id="KW-0862">Zinc</keyword>
<dbReference type="InterPro" id="IPR017907">
    <property type="entry name" value="Znf_RING_CS"/>
</dbReference>
<dbReference type="SUPFAM" id="SSF57850">
    <property type="entry name" value="RING/U-box"/>
    <property type="match status" value="1"/>
</dbReference>
<evidence type="ECO:0000256" key="7">
    <source>
        <dbReference type="SAM" id="Coils"/>
    </source>
</evidence>
<dbReference type="SUPFAM" id="SSF57845">
    <property type="entry name" value="B-box zinc-binding domain"/>
    <property type="match status" value="1"/>
</dbReference>
<keyword evidence="1" id="KW-0399">Innate immunity</keyword>
<gene>
    <name evidence="11" type="ORF">AKAME5_001620600</name>
</gene>
<evidence type="ECO:0000313" key="12">
    <source>
        <dbReference type="Proteomes" id="UP001279410"/>
    </source>
</evidence>
<evidence type="ECO:0000256" key="2">
    <source>
        <dbReference type="ARBA" id="ARBA00022723"/>
    </source>
</evidence>
<sequence length="571" mass="64274">MSTSTVRNMVSVEEQFRCCICLDIYTDPVSIPCGHNFCLDCIEGFWDTKDKSECPLCKETFRKRPELRINRGFADIIEFIKRSLSPPPTPEEDVDVGNNHQTQLSDAETVPCDVCHGNNSASVKSCLVCQASYCEIHLVPHLRDPALQRHRLTDPATFTSSHLCRNHNKPLTMFCKKDQTPVCAKCQERDHKRHEVVPMEKASKRIKTRLRATKADIQLMIQARLRKMQEIKNSVDLSKKITEREIQSSTHVCTALITAVQRHQAGLVEELEERQGKAERRAVELLDELEQEINELQIRSSELQHLELTQNPLHLLQSFPSLSRLPATREWSEVAFHSDNCMGTVRRAASKLVDVCQEVANRLTAEEADKMNQYAVDVTLDPETASGWLTLSPDGKKVSLSCQKKKASLPDSPQRFDSCVCVLGKQSLTSGRRYWVVQVGDKTDWDLGVARESINRKGAITVRPDSGYWAICRRKGGSLSVCTSPSVTLHLQETPQKVGVFLDYEEGSVSFYDAEAKTHIYTYSGCTFTEPLYPYFNPCLQDNGKNTAPLVVCPVEGGVREGQDIIIESDV</sequence>
<feature type="coiled-coil region" evidence="7">
    <location>
        <begin position="268"/>
        <end position="306"/>
    </location>
</feature>
<dbReference type="Gene3D" id="3.30.40.10">
    <property type="entry name" value="Zinc/RING finger domain, C3HC4 (zinc finger)"/>
    <property type="match status" value="1"/>
</dbReference>
<feature type="domain" description="B30.2/SPRY" evidence="10">
    <location>
        <begin position="358"/>
        <end position="557"/>
    </location>
</feature>
<dbReference type="PROSITE" id="PS50089">
    <property type="entry name" value="ZF_RING_2"/>
    <property type="match status" value="1"/>
</dbReference>
<dbReference type="PRINTS" id="PR01407">
    <property type="entry name" value="BUTYPHLNCDUF"/>
</dbReference>
<dbReference type="InterPro" id="IPR000315">
    <property type="entry name" value="Znf_B-box"/>
</dbReference>
<evidence type="ECO:0000256" key="1">
    <source>
        <dbReference type="ARBA" id="ARBA00022588"/>
    </source>
</evidence>
<evidence type="ECO:0000256" key="6">
    <source>
        <dbReference type="PROSITE-ProRule" id="PRU00024"/>
    </source>
</evidence>
<dbReference type="InterPro" id="IPR043136">
    <property type="entry name" value="B30.2/SPRY_sf"/>
</dbReference>
<proteinExistence type="predicted"/>
<dbReference type="InterPro" id="IPR013320">
    <property type="entry name" value="ConA-like_dom_sf"/>
</dbReference>
<keyword evidence="2" id="KW-0479">Metal-binding</keyword>
<dbReference type="InterPro" id="IPR003879">
    <property type="entry name" value="Butyrophylin_SPRY"/>
</dbReference>
<name>A0AAD3N354_LATJO</name>
<evidence type="ECO:0000256" key="4">
    <source>
        <dbReference type="ARBA" id="ARBA00022833"/>
    </source>
</evidence>
<dbReference type="InterPro" id="IPR003877">
    <property type="entry name" value="SPRY_dom"/>
</dbReference>
<dbReference type="PROSITE" id="PS00518">
    <property type="entry name" value="ZF_RING_1"/>
    <property type="match status" value="1"/>
</dbReference>
<dbReference type="PROSITE" id="PS50188">
    <property type="entry name" value="B302_SPRY"/>
    <property type="match status" value="1"/>
</dbReference>
<evidence type="ECO:0000256" key="5">
    <source>
        <dbReference type="ARBA" id="ARBA00022859"/>
    </source>
</evidence>
<dbReference type="Gene3D" id="2.60.120.920">
    <property type="match status" value="1"/>
</dbReference>
<evidence type="ECO:0000256" key="3">
    <source>
        <dbReference type="ARBA" id="ARBA00022771"/>
    </source>
</evidence>
<dbReference type="PANTHER" id="PTHR25465">
    <property type="entry name" value="B-BOX DOMAIN CONTAINING"/>
    <property type="match status" value="1"/>
</dbReference>
<dbReference type="InterPro" id="IPR058030">
    <property type="entry name" value="TRIM8/14/16/25/29/45/65_CC"/>
</dbReference>
<dbReference type="FunFam" id="2.60.120.920:FF:000004">
    <property type="entry name" value="Butyrophilin subfamily 1 member A1"/>
    <property type="match status" value="1"/>
</dbReference>
<dbReference type="SUPFAM" id="SSF49899">
    <property type="entry name" value="Concanavalin A-like lectins/glucanases"/>
    <property type="match status" value="1"/>
</dbReference>
<dbReference type="PANTHER" id="PTHR25465:SF32">
    <property type="entry name" value="BLOODTHIRSTY-RELATED GENE FAMILY, MEMBER 16 ISOFORM X1-RELATED"/>
    <property type="match status" value="1"/>
</dbReference>
<dbReference type="InterPro" id="IPR001870">
    <property type="entry name" value="B30.2/SPRY"/>
</dbReference>
<dbReference type="GO" id="GO:0005737">
    <property type="term" value="C:cytoplasm"/>
    <property type="evidence" value="ECO:0007669"/>
    <property type="project" value="UniProtKB-ARBA"/>
</dbReference>
<dbReference type="InterPro" id="IPR051051">
    <property type="entry name" value="E3_ubiq-ligase_TRIM/RNF"/>
</dbReference>
<organism evidence="11 12">
    <name type="scientific">Lates japonicus</name>
    <name type="common">Japanese lates</name>
    <dbReference type="NCBI Taxonomy" id="270547"/>
    <lineage>
        <taxon>Eukaryota</taxon>
        <taxon>Metazoa</taxon>
        <taxon>Chordata</taxon>
        <taxon>Craniata</taxon>
        <taxon>Vertebrata</taxon>
        <taxon>Euteleostomi</taxon>
        <taxon>Actinopterygii</taxon>
        <taxon>Neopterygii</taxon>
        <taxon>Teleostei</taxon>
        <taxon>Neoteleostei</taxon>
        <taxon>Acanthomorphata</taxon>
        <taxon>Carangaria</taxon>
        <taxon>Carangaria incertae sedis</taxon>
        <taxon>Centropomidae</taxon>
        <taxon>Lates</taxon>
    </lineage>
</organism>
<dbReference type="Pfam" id="PF00622">
    <property type="entry name" value="SPRY"/>
    <property type="match status" value="1"/>
</dbReference>
<dbReference type="Pfam" id="PF00643">
    <property type="entry name" value="zf-B_box"/>
    <property type="match status" value="1"/>
</dbReference>
<dbReference type="SMART" id="SM00184">
    <property type="entry name" value="RING"/>
    <property type="match status" value="1"/>
</dbReference>
<dbReference type="AlphaFoldDB" id="A0AAD3N354"/>
<dbReference type="SMART" id="SM00589">
    <property type="entry name" value="PRY"/>
    <property type="match status" value="1"/>
</dbReference>
<accession>A0AAD3N354</accession>